<sequence>MVSLLSLSVSPYKVKVLPTHDASKVRASGPGLNTTGVPASLPVEFTIDAKDAGEGLLAVQITDPEGKPKKANIRDNHDGTYLVSYVPDMTGRYTILIKYGGDEIPYSPYRIRALPTGDASKCTVTGAGVGPTIQIGEQTVITVDAKAAGKGKVTCSVCTPEGAELDVDVVENEDGTFDIFYTAPQPGEYVICVRFGGEHIPNSPFQVTVSDVRLNLDSRRAGEVRMPSGKVAKPDITDNKDGTVTVKYAPTEAGLHEMDIKYDGIHIPGSPLQFYVDYMNSGNVSAYGPGLIHGTVNKPAVFTVNTKDAGEGISFVPKEIGEHLVNITKKNGRHIPNSPISVMISQSEIGDASRVRVSGQGLSEARTFEPAEFIIDTRDAGYGGLSLSIEGPSKVDINTEDQEDGTCKVTYCPTEPGNYIINIKFADQHVPGSAFTVKVTGEGRMKESITRKRRAASVANVGSQCDLSLKIPEISIADMTAQVTSPSGQIHKADIMEGENNTYCIRFVPTETGVHTVCVKYNGMHVPGSPFQFTVGPLGEGGSHKVRAGGPGLERAEAGVPAEFSIWTREAGAGGLSIAVEGPSKAEIAFEDRKDGSSGVSYIVQEPGDYEVSIRFNDEHIPDSPFIVPVASPSDDARRLTVASLQESGLKVNQPASFAVSLNGAKGVIDAKVHSPSGALEECCVTEIDQDKYAVRFIPRENGLYLIDVKFNGSHIPGSPFKIRVGETGQAGDPGMVSAYGPGLEGGTTGTACEFVVNTSNAGPGALAVSIDGPSKVKMDCVECPEGYRVTYTPMAPGNYLISIKYGGPYHIVGSPFKAKITGSKLVSSHSMHETSSVMVDPVTRAISCSQQSPPVQSDASKVVAKGLGLNKGFIGQKNSFSVDCSKAGRNMLLVGVDGPKVPCEEILVKHLGNRLYNVSYQLKDKGEYILVVKWGDEHIPGSPYHITV</sequence>
<protein>
    <submittedName>
        <fullName evidence="1">Uncharacterized protein</fullName>
    </submittedName>
</protein>
<dbReference type="EMBL" id="CM011681">
    <property type="protein sequence ID" value="TMS16277.1"/>
    <property type="molecule type" value="Genomic_DNA"/>
</dbReference>
<gene>
    <name evidence="1" type="ORF">E3U43_013570</name>
</gene>
<reference evidence="1" key="1">
    <citation type="submission" date="2018-11" db="EMBL/GenBank/DDBJ databases">
        <title>The sequence and de novo assembly of Larimichthys crocea genome using PacBio and Hi-C technologies.</title>
        <authorList>
            <person name="Xu P."/>
            <person name="Chen B."/>
            <person name="Zhou Z."/>
            <person name="Ke Q."/>
            <person name="Wu Y."/>
            <person name="Bai H."/>
            <person name="Pu F."/>
        </authorList>
    </citation>
    <scope>NUCLEOTIDE SEQUENCE</scope>
    <source>
        <tissue evidence="1">Muscle</tissue>
    </source>
</reference>
<organism evidence="1 2">
    <name type="scientific">Larimichthys crocea</name>
    <name type="common">Large yellow croaker</name>
    <name type="synonym">Pseudosciaena crocea</name>
    <dbReference type="NCBI Taxonomy" id="215358"/>
    <lineage>
        <taxon>Eukaryota</taxon>
        <taxon>Metazoa</taxon>
        <taxon>Chordata</taxon>
        <taxon>Craniata</taxon>
        <taxon>Vertebrata</taxon>
        <taxon>Euteleostomi</taxon>
        <taxon>Actinopterygii</taxon>
        <taxon>Neopterygii</taxon>
        <taxon>Teleostei</taxon>
        <taxon>Neoteleostei</taxon>
        <taxon>Acanthomorphata</taxon>
        <taxon>Eupercaria</taxon>
        <taxon>Sciaenidae</taxon>
        <taxon>Larimichthys</taxon>
    </lineage>
</organism>
<dbReference type="Proteomes" id="UP000793456">
    <property type="component" value="Chromosome VIII"/>
</dbReference>
<keyword evidence="2" id="KW-1185">Reference proteome</keyword>
<evidence type="ECO:0000313" key="1">
    <source>
        <dbReference type="EMBL" id="TMS16277.1"/>
    </source>
</evidence>
<proteinExistence type="predicted"/>
<evidence type="ECO:0000313" key="2">
    <source>
        <dbReference type="Proteomes" id="UP000793456"/>
    </source>
</evidence>
<name>A0ACD3RA99_LARCR</name>
<accession>A0ACD3RA99</accession>
<comment type="caution">
    <text evidence="1">The sequence shown here is derived from an EMBL/GenBank/DDBJ whole genome shotgun (WGS) entry which is preliminary data.</text>
</comment>